<feature type="compositionally biased region" description="Polar residues" evidence="2">
    <location>
        <begin position="1082"/>
        <end position="1100"/>
    </location>
</feature>
<feature type="compositionally biased region" description="Basic and acidic residues" evidence="2">
    <location>
        <begin position="501"/>
        <end position="518"/>
    </location>
</feature>
<feature type="region of interest" description="Disordered" evidence="2">
    <location>
        <begin position="731"/>
        <end position="797"/>
    </location>
</feature>
<comment type="caution">
    <text evidence="3">The sequence shown here is derived from an EMBL/GenBank/DDBJ whole genome shotgun (WGS) entry which is preliminary data.</text>
</comment>
<feature type="compositionally biased region" description="Low complexity" evidence="2">
    <location>
        <begin position="770"/>
        <end position="789"/>
    </location>
</feature>
<evidence type="ECO:0000313" key="3">
    <source>
        <dbReference type="EMBL" id="KAK8893918.1"/>
    </source>
</evidence>
<keyword evidence="1" id="KW-0175">Coiled coil</keyword>
<evidence type="ECO:0000256" key="1">
    <source>
        <dbReference type="SAM" id="Coils"/>
    </source>
</evidence>
<feature type="region of interest" description="Disordered" evidence="2">
    <location>
        <begin position="1014"/>
        <end position="1120"/>
    </location>
</feature>
<feature type="compositionally biased region" description="Low complexity" evidence="2">
    <location>
        <begin position="737"/>
        <end position="755"/>
    </location>
</feature>
<keyword evidence="4" id="KW-1185">Reference proteome</keyword>
<protein>
    <recommendedName>
        <fullName evidence="5">HOOK N-terminal domain-containing protein</fullName>
    </recommendedName>
</protein>
<feature type="coiled-coil region" evidence="1">
    <location>
        <begin position="108"/>
        <end position="163"/>
    </location>
</feature>
<gene>
    <name evidence="3" type="ORF">M9Y10_022347</name>
</gene>
<name>A0ABR2KS03_9EUKA</name>
<feature type="region of interest" description="Disordered" evidence="2">
    <location>
        <begin position="501"/>
        <end position="531"/>
    </location>
</feature>
<evidence type="ECO:0000256" key="2">
    <source>
        <dbReference type="SAM" id="MobiDB-lite"/>
    </source>
</evidence>
<feature type="region of interest" description="Disordered" evidence="2">
    <location>
        <begin position="390"/>
        <end position="436"/>
    </location>
</feature>
<evidence type="ECO:0008006" key="5">
    <source>
        <dbReference type="Google" id="ProtNLM"/>
    </source>
</evidence>
<feature type="compositionally biased region" description="Low complexity" evidence="2">
    <location>
        <begin position="396"/>
        <end position="432"/>
    </location>
</feature>
<evidence type="ECO:0000313" key="4">
    <source>
        <dbReference type="Proteomes" id="UP001470230"/>
    </source>
</evidence>
<feature type="coiled-coil region" evidence="1">
    <location>
        <begin position="913"/>
        <end position="979"/>
    </location>
</feature>
<dbReference type="Proteomes" id="UP001470230">
    <property type="component" value="Unassembled WGS sequence"/>
</dbReference>
<sequence length="1120" mass="129288">MSQDKLYANLLSYLDEFYPEDNQTQPLSFSNHPHLQKISDLMTDLLNASEHRELKKDEIQLIIRACSTLASENNDIYVSDFQTNRVVRQKRLASDSEFDDPEVMREKITDLHQQIAVYSTEMKNHKDQVESLRDEIIELRSENDNLQKKFNELKRTREDEVSKLTVQKEGIGDQYKTAMLDLKLETDKGLNLSAQIDSMMKETNEKDEGIEKLQQKNKEQKDLLRKAKSLLKTLESRITEDNATINRLNSQIKSLKSQSPSKRKFEKANSSLKEENNVLRDRMIDLTDSNEKNLETITELINENQRISQELVTANAQKEKSEKEIDELKHRIEKLLNQEQPNNKSYQSRSSQKKSASSPKQQSPTSPKGNFNLSDFEENSTSTFNDVFESANQQPNNEDTTSNNENDNKSKSNQSNKTDNNNDNSINDNSDQVQEMQKSLRTIAHLFKKANIKPSDLPNISQTIQEQENLLNRFRSTIDAQARFITHLINEDYAAPYLLSKDEEKDSNKEEKSQNEDAKSEEEEKEVSESKSNKEYSTASIFKDKELKEFVLKAVEDTRQVAYEKLKDSDIGFDEIILYDSIFDLDGADLLIADQESRGADNELAALAILLSVIIKQRKISESDARFFNSIYKNMSFDPDHPASANDAAQYIDDIHQSLQKLRKFYNSEFQRFDPQKDNAEFLEAFVTNVNEFSSTAKQSAGFKGKLVDLPNFLSAQSKNVQNRNGNLTETECQAKSTQQSTPSKNTSPSNGNKNNNEEDYNNDDDDTVNLSSFSYSENENNENKNYNNDDIDQHQENDDSIFGERINSVPNDRNNDVNTRKLREEINNYKNEIKKLMQQLDDANATSEALQEAFECFHEKNEETEKNALVIIAERDRLQNLLNERDKQFDKRLKNATNHMEKQKDQEIKLLKKRYEDENKILAQKIESRDKRLHEIKKSMKEIIGMYEDLLKRQRDEMRELSKKNEEVEHEAKKYLREDGENTRKIAELQDKIADLVLQRSNDLSLTVTSANNSLNLDKTSPNINTNNYASPSRNTNNYTSPSRNTNNYTSPKRNTNTNTNAYANTNNNTNTNNYTNTYTSPNRNRNQNLNGIVSPTRVNNYHFNNNNSNNNNNSVTSF</sequence>
<accession>A0ABR2KS03</accession>
<feature type="region of interest" description="Disordered" evidence="2">
    <location>
        <begin position="336"/>
        <end position="378"/>
    </location>
</feature>
<dbReference type="Gene3D" id="1.10.287.1490">
    <property type="match status" value="1"/>
</dbReference>
<feature type="compositionally biased region" description="Acidic residues" evidence="2">
    <location>
        <begin position="758"/>
        <end position="768"/>
    </location>
</feature>
<feature type="coiled-coil region" evidence="1">
    <location>
        <begin position="820"/>
        <end position="868"/>
    </location>
</feature>
<feature type="region of interest" description="Disordered" evidence="2">
    <location>
        <begin position="254"/>
        <end position="273"/>
    </location>
</feature>
<dbReference type="EMBL" id="JAPFFF010000003">
    <property type="protein sequence ID" value="KAK8893918.1"/>
    <property type="molecule type" value="Genomic_DNA"/>
</dbReference>
<feature type="compositionally biased region" description="Low complexity" evidence="2">
    <location>
        <begin position="344"/>
        <end position="368"/>
    </location>
</feature>
<feature type="compositionally biased region" description="Polar residues" evidence="2">
    <location>
        <begin position="369"/>
        <end position="378"/>
    </location>
</feature>
<feature type="compositionally biased region" description="Polar residues" evidence="2">
    <location>
        <begin position="1014"/>
        <end position="1055"/>
    </location>
</feature>
<organism evidence="3 4">
    <name type="scientific">Tritrichomonas musculus</name>
    <dbReference type="NCBI Taxonomy" id="1915356"/>
    <lineage>
        <taxon>Eukaryota</taxon>
        <taxon>Metamonada</taxon>
        <taxon>Parabasalia</taxon>
        <taxon>Tritrichomonadida</taxon>
        <taxon>Tritrichomonadidae</taxon>
        <taxon>Tritrichomonas</taxon>
    </lineage>
</organism>
<reference evidence="3 4" key="1">
    <citation type="submission" date="2024-04" db="EMBL/GenBank/DDBJ databases">
        <title>Tritrichomonas musculus Genome.</title>
        <authorList>
            <person name="Alves-Ferreira E."/>
            <person name="Grigg M."/>
            <person name="Lorenzi H."/>
            <person name="Galac M."/>
        </authorList>
    </citation>
    <scope>NUCLEOTIDE SEQUENCE [LARGE SCALE GENOMIC DNA]</scope>
    <source>
        <strain evidence="3 4">EAF2021</strain>
    </source>
</reference>
<proteinExistence type="predicted"/>
<feature type="compositionally biased region" description="Low complexity" evidence="2">
    <location>
        <begin position="1101"/>
        <end position="1120"/>
    </location>
</feature>
<feature type="compositionally biased region" description="Low complexity" evidence="2">
    <location>
        <begin position="1056"/>
        <end position="1081"/>
    </location>
</feature>